<evidence type="ECO:0000313" key="1">
    <source>
        <dbReference type="EMBL" id="MFD2915406.1"/>
    </source>
</evidence>
<sequence length="252" mass="28464">MKRLTININIILILFLSLTGIAQEKKDTINVLFVGNSYTYFENMPQIVSLISDYSKTKLVTKKSVVGGAKLSEHWHGKKGLKTQELIKNGDFDIVVLQEFSMGAIKEPDSLFKYSKLFCDLIKENGAKPYLYLTWAREKVPQYQEVINDVYSEVAIQNDAVIVPIGKAWKLAMELRPNIKLYDSDGTHPNQLGAFLTACTFIGTILEKVPENLGTSYSIEDAYGESVVLLDHIDPLDVIFFRKVAQEIINKH</sequence>
<dbReference type="Proteomes" id="UP001597548">
    <property type="component" value="Unassembled WGS sequence"/>
</dbReference>
<proteinExistence type="predicted"/>
<evidence type="ECO:0008006" key="3">
    <source>
        <dbReference type="Google" id="ProtNLM"/>
    </source>
</evidence>
<dbReference type="RefSeq" id="WP_194509893.1">
    <property type="nucleotide sequence ID" value="NZ_JADILU010000012.1"/>
</dbReference>
<dbReference type="InterPro" id="IPR036514">
    <property type="entry name" value="SGNH_hydro_sf"/>
</dbReference>
<gene>
    <name evidence="1" type="ORF">ACFS29_07120</name>
</gene>
<evidence type="ECO:0000313" key="2">
    <source>
        <dbReference type="Proteomes" id="UP001597548"/>
    </source>
</evidence>
<comment type="caution">
    <text evidence="1">The sequence shown here is derived from an EMBL/GenBank/DDBJ whole genome shotgun (WGS) entry which is preliminary data.</text>
</comment>
<name>A0ABW5ZSR8_9FLAO</name>
<dbReference type="EMBL" id="JBHUOS010000003">
    <property type="protein sequence ID" value="MFD2915406.1"/>
    <property type="molecule type" value="Genomic_DNA"/>
</dbReference>
<protein>
    <recommendedName>
        <fullName evidence="3">Lysophospholipase L1</fullName>
    </recommendedName>
</protein>
<accession>A0ABW5ZSR8</accession>
<organism evidence="1 2">
    <name type="scientific">Psychroserpens luteus</name>
    <dbReference type="NCBI Taxonomy" id="1434066"/>
    <lineage>
        <taxon>Bacteria</taxon>
        <taxon>Pseudomonadati</taxon>
        <taxon>Bacteroidota</taxon>
        <taxon>Flavobacteriia</taxon>
        <taxon>Flavobacteriales</taxon>
        <taxon>Flavobacteriaceae</taxon>
        <taxon>Psychroserpens</taxon>
    </lineage>
</organism>
<keyword evidence="2" id="KW-1185">Reference proteome</keyword>
<dbReference type="Gene3D" id="3.40.50.1110">
    <property type="entry name" value="SGNH hydrolase"/>
    <property type="match status" value="1"/>
</dbReference>
<reference evidence="2" key="1">
    <citation type="journal article" date="2019" name="Int. J. Syst. Evol. Microbiol.">
        <title>The Global Catalogue of Microorganisms (GCM) 10K type strain sequencing project: providing services to taxonomists for standard genome sequencing and annotation.</title>
        <authorList>
            <consortium name="The Broad Institute Genomics Platform"/>
            <consortium name="The Broad Institute Genome Sequencing Center for Infectious Disease"/>
            <person name="Wu L."/>
            <person name="Ma J."/>
        </authorList>
    </citation>
    <scope>NUCLEOTIDE SEQUENCE [LARGE SCALE GENOMIC DNA]</scope>
    <source>
        <strain evidence="2">KCTC 32514</strain>
    </source>
</reference>
<dbReference type="SUPFAM" id="SSF52266">
    <property type="entry name" value="SGNH hydrolase"/>
    <property type="match status" value="1"/>
</dbReference>